<dbReference type="InterPro" id="IPR014284">
    <property type="entry name" value="RNA_pol_sigma-70_dom"/>
</dbReference>
<dbReference type="Gene3D" id="1.10.1740.10">
    <property type="match status" value="1"/>
</dbReference>
<evidence type="ECO:0000256" key="4">
    <source>
        <dbReference type="ARBA" id="ARBA00023125"/>
    </source>
</evidence>
<dbReference type="SUPFAM" id="SSF88946">
    <property type="entry name" value="Sigma2 domain of RNA polymerase sigma factors"/>
    <property type="match status" value="1"/>
</dbReference>
<dbReference type="PANTHER" id="PTHR43133">
    <property type="entry name" value="RNA POLYMERASE ECF-TYPE SIGMA FACTO"/>
    <property type="match status" value="1"/>
</dbReference>
<dbReference type="InterPro" id="IPR039425">
    <property type="entry name" value="RNA_pol_sigma-70-like"/>
</dbReference>
<dbReference type="AlphaFoldDB" id="A0A1H8UIK6"/>
<evidence type="ECO:0000256" key="2">
    <source>
        <dbReference type="ARBA" id="ARBA00023015"/>
    </source>
</evidence>
<dbReference type="Pfam" id="PF08281">
    <property type="entry name" value="Sigma70_r4_2"/>
    <property type="match status" value="1"/>
</dbReference>
<dbReference type="GO" id="GO:0016987">
    <property type="term" value="F:sigma factor activity"/>
    <property type="evidence" value="ECO:0007669"/>
    <property type="project" value="UniProtKB-KW"/>
</dbReference>
<dbReference type="InterPro" id="IPR007627">
    <property type="entry name" value="RNA_pol_sigma70_r2"/>
</dbReference>
<evidence type="ECO:0000259" key="6">
    <source>
        <dbReference type="Pfam" id="PF04542"/>
    </source>
</evidence>
<dbReference type="RefSeq" id="WP_218108442.1">
    <property type="nucleotide sequence ID" value="NZ_MDCQ01000509.1"/>
</dbReference>
<name>A0A1H8UIK6_9ACTN</name>
<accession>A0A1H8UIK6</accession>
<dbReference type="InterPro" id="IPR036388">
    <property type="entry name" value="WH-like_DNA-bd_sf"/>
</dbReference>
<dbReference type="InterPro" id="IPR013324">
    <property type="entry name" value="RNA_pol_sigma_r3/r4-like"/>
</dbReference>
<dbReference type="Gene3D" id="1.10.10.10">
    <property type="entry name" value="Winged helix-like DNA-binding domain superfamily/Winged helix DNA-binding domain"/>
    <property type="match status" value="1"/>
</dbReference>
<dbReference type="GO" id="GO:0006352">
    <property type="term" value="P:DNA-templated transcription initiation"/>
    <property type="evidence" value="ECO:0007669"/>
    <property type="project" value="InterPro"/>
</dbReference>
<reference evidence="8 9" key="1">
    <citation type="submission" date="2016-10" db="EMBL/GenBank/DDBJ databases">
        <authorList>
            <person name="de Groot N.N."/>
        </authorList>
    </citation>
    <scope>NUCLEOTIDE SEQUENCE [LARGE SCALE GENOMIC DNA]</scope>
    <source>
        <strain evidence="8 9">CGMCC 4.2026</strain>
    </source>
</reference>
<dbReference type="Pfam" id="PF04542">
    <property type="entry name" value="Sigma70_r2"/>
    <property type="match status" value="1"/>
</dbReference>
<evidence type="ECO:0000313" key="8">
    <source>
        <dbReference type="EMBL" id="SEP02991.1"/>
    </source>
</evidence>
<keyword evidence="4" id="KW-0238">DNA-binding</keyword>
<dbReference type="InterPro" id="IPR013325">
    <property type="entry name" value="RNA_pol_sigma_r2"/>
</dbReference>
<comment type="similarity">
    <text evidence="1">Belongs to the sigma-70 factor family. ECF subfamily.</text>
</comment>
<keyword evidence="2" id="KW-0805">Transcription regulation</keyword>
<dbReference type="STRING" id="310780.SAMN05216267_107413"/>
<dbReference type="NCBIfam" id="TIGR02937">
    <property type="entry name" value="sigma70-ECF"/>
    <property type="match status" value="1"/>
</dbReference>
<evidence type="ECO:0000256" key="1">
    <source>
        <dbReference type="ARBA" id="ARBA00010641"/>
    </source>
</evidence>
<feature type="domain" description="RNA polymerase sigma-70 region 2" evidence="6">
    <location>
        <begin position="34"/>
        <end position="84"/>
    </location>
</feature>
<feature type="domain" description="RNA polymerase sigma factor 70 region 4 type 2" evidence="7">
    <location>
        <begin position="109"/>
        <end position="160"/>
    </location>
</feature>
<evidence type="ECO:0000313" key="9">
    <source>
        <dbReference type="Proteomes" id="UP000181951"/>
    </source>
</evidence>
<dbReference type="PANTHER" id="PTHR43133:SF50">
    <property type="entry name" value="ECF RNA POLYMERASE SIGMA FACTOR SIGM"/>
    <property type="match status" value="1"/>
</dbReference>
<dbReference type="InterPro" id="IPR013249">
    <property type="entry name" value="RNA_pol_sigma70_r4_t2"/>
</dbReference>
<keyword evidence="3" id="KW-0731">Sigma factor</keyword>
<dbReference type="Proteomes" id="UP000181951">
    <property type="component" value="Unassembled WGS sequence"/>
</dbReference>
<proteinExistence type="inferred from homology"/>
<protein>
    <submittedName>
        <fullName evidence="8">RNA polymerase sigma-70 factor, ECF subfamily</fullName>
    </submittedName>
</protein>
<gene>
    <name evidence="8" type="ORF">SAMN05216267_107413</name>
</gene>
<evidence type="ECO:0000256" key="5">
    <source>
        <dbReference type="ARBA" id="ARBA00023163"/>
    </source>
</evidence>
<sequence length="184" mass="20727">MGVLRRIGGVEQLEFREFYQSGRDVCLRAVLVSVGDRQLAEDLVAEAFTRAWASWPKVSRHPAPRAWIVRTALNVRVSWWRRKRNEVWLEDGPPEVPDRREAEPGLDPALLAVLRQLPQRQREVIGLRVFLDLDTRATAKVLGIAEGTVTAHLSRAVSALRAQLVTADDGTTHEGTTHDQEVRP</sequence>
<dbReference type="SUPFAM" id="SSF88659">
    <property type="entry name" value="Sigma3 and sigma4 domains of RNA polymerase sigma factors"/>
    <property type="match status" value="1"/>
</dbReference>
<evidence type="ECO:0000256" key="3">
    <source>
        <dbReference type="ARBA" id="ARBA00023082"/>
    </source>
</evidence>
<keyword evidence="9" id="KW-1185">Reference proteome</keyword>
<organism evidence="8 9">
    <name type="scientific">Actinacidiphila rubida</name>
    <dbReference type="NCBI Taxonomy" id="310780"/>
    <lineage>
        <taxon>Bacteria</taxon>
        <taxon>Bacillati</taxon>
        <taxon>Actinomycetota</taxon>
        <taxon>Actinomycetes</taxon>
        <taxon>Kitasatosporales</taxon>
        <taxon>Streptomycetaceae</taxon>
        <taxon>Actinacidiphila</taxon>
    </lineage>
</organism>
<dbReference type="EMBL" id="FODD01000074">
    <property type="protein sequence ID" value="SEP02991.1"/>
    <property type="molecule type" value="Genomic_DNA"/>
</dbReference>
<keyword evidence="5" id="KW-0804">Transcription</keyword>
<dbReference type="GO" id="GO:0003677">
    <property type="term" value="F:DNA binding"/>
    <property type="evidence" value="ECO:0007669"/>
    <property type="project" value="UniProtKB-KW"/>
</dbReference>
<evidence type="ECO:0000259" key="7">
    <source>
        <dbReference type="Pfam" id="PF08281"/>
    </source>
</evidence>